<evidence type="ECO:0000313" key="2">
    <source>
        <dbReference type="Proteomes" id="UP000632138"/>
    </source>
</evidence>
<reference evidence="1 2" key="1">
    <citation type="submission" date="2021-01" db="EMBL/GenBank/DDBJ databases">
        <title>Actinoplanes sp. nov. LDG1-06 isolated from lichen.</title>
        <authorList>
            <person name="Saeng-In P."/>
            <person name="Phongsopitanun W."/>
            <person name="Kanchanasin P."/>
            <person name="Yuki M."/>
            <person name="Kudo T."/>
            <person name="Ohkuma M."/>
            <person name="Tanasupawat S."/>
        </authorList>
    </citation>
    <scope>NUCLEOTIDE SEQUENCE [LARGE SCALE GENOMIC DNA]</scope>
    <source>
        <strain evidence="1 2">LDG1-06</strain>
    </source>
</reference>
<gene>
    <name evidence="1" type="ORF">JIG36_48835</name>
</gene>
<keyword evidence="2" id="KW-1185">Reference proteome</keyword>
<accession>A0ABS2AU83</accession>
<name>A0ABS2AU83_9ACTN</name>
<sequence length="342" mass="36478">MGRFAETARLSSDFAMESGAFVIPDFTIEQLAEDAAEIARGFTLRTPTSAVSEALGVHDRVLAAMTRTRRPAQQTSLLLLAGQTAALLASAGIDLGLWDAARRYARAAYGYGDMIGHAGVLSYARGMQATIAYWTGRPADAVGYALAAVDLAPVGVASVRAHCILARAWAHSGNPDRVGQALRDADAARHVQGSDDLHDVIGGEFGFTVPQQARCASTAWLQVDLPLKARGAAETALHAVEQSDACSTALEAEVRLDLASCQILTRQPGEESETVSRTYETLRPVWDMPVEQRRTGLFGRLDRLTALLSAPSLQRLTEAQQLQQLAQGFSAGRPSMPALPPA</sequence>
<evidence type="ECO:0008006" key="3">
    <source>
        <dbReference type="Google" id="ProtNLM"/>
    </source>
</evidence>
<protein>
    <recommendedName>
        <fullName evidence="3">Transcriptional regulator</fullName>
    </recommendedName>
</protein>
<proteinExistence type="predicted"/>
<dbReference type="RefSeq" id="WP_203383778.1">
    <property type="nucleotide sequence ID" value="NZ_JAENHP010000035.1"/>
</dbReference>
<dbReference type="EMBL" id="JAENHP010000035">
    <property type="protein sequence ID" value="MBM2623429.1"/>
    <property type="molecule type" value="Genomic_DNA"/>
</dbReference>
<organism evidence="1 2">
    <name type="scientific">Paractinoplanes ovalisporus</name>
    <dbReference type="NCBI Taxonomy" id="2810368"/>
    <lineage>
        <taxon>Bacteria</taxon>
        <taxon>Bacillati</taxon>
        <taxon>Actinomycetota</taxon>
        <taxon>Actinomycetes</taxon>
        <taxon>Micromonosporales</taxon>
        <taxon>Micromonosporaceae</taxon>
        <taxon>Paractinoplanes</taxon>
    </lineage>
</organism>
<comment type="caution">
    <text evidence="1">The sequence shown here is derived from an EMBL/GenBank/DDBJ whole genome shotgun (WGS) entry which is preliminary data.</text>
</comment>
<dbReference type="Proteomes" id="UP000632138">
    <property type="component" value="Unassembled WGS sequence"/>
</dbReference>
<evidence type="ECO:0000313" key="1">
    <source>
        <dbReference type="EMBL" id="MBM2623429.1"/>
    </source>
</evidence>